<evidence type="ECO:0000313" key="1">
    <source>
        <dbReference type="EMBL" id="RDX86638.1"/>
    </source>
</evidence>
<dbReference type="Gene3D" id="2.40.70.10">
    <property type="entry name" value="Acid Proteases"/>
    <property type="match status" value="1"/>
</dbReference>
<dbReference type="AlphaFoldDB" id="A0A371G7W0"/>
<organism evidence="1 2">
    <name type="scientific">Mucuna pruriens</name>
    <name type="common">Velvet bean</name>
    <name type="synonym">Dolichos pruriens</name>
    <dbReference type="NCBI Taxonomy" id="157652"/>
    <lineage>
        <taxon>Eukaryota</taxon>
        <taxon>Viridiplantae</taxon>
        <taxon>Streptophyta</taxon>
        <taxon>Embryophyta</taxon>
        <taxon>Tracheophyta</taxon>
        <taxon>Spermatophyta</taxon>
        <taxon>Magnoliopsida</taxon>
        <taxon>eudicotyledons</taxon>
        <taxon>Gunneridae</taxon>
        <taxon>Pentapetalae</taxon>
        <taxon>rosids</taxon>
        <taxon>fabids</taxon>
        <taxon>Fabales</taxon>
        <taxon>Fabaceae</taxon>
        <taxon>Papilionoideae</taxon>
        <taxon>50 kb inversion clade</taxon>
        <taxon>NPAAA clade</taxon>
        <taxon>indigoferoid/millettioid clade</taxon>
        <taxon>Phaseoleae</taxon>
        <taxon>Mucuna</taxon>
    </lineage>
</organism>
<dbReference type="OrthoDB" id="1749844at2759"/>
<sequence length="78" mass="8705">MNVLRATKPTASMRVFTISGVEASGSENLMLDIILGMDWLFSNHILIDHARKTLIFQNLKDTRFITANQANAALKEEA</sequence>
<reference evidence="1" key="1">
    <citation type="submission" date="2018-05" db="EMBL/GenBank/DDBJ databases">
        <title>Draft genome of Mucuna pruriens seed.</title>
        <authorList>
            <person name="Nnadi N.E."/>
            <person name="Vos R."/>
            <person name="Hasami M.H."/>
            <person name="Devisetty U.K."/>
            <person name="Aguiy J.C."/>
        </authorList>
    </citation>
    <scope>NUCLEOTIDE SEQUENCE [LARGE SCALE GENOMIC DNA]</scope>
    <source>
        <strain evidence="1">JCA_2017</strain>
    </source>
</reference>
<dbReference type="Pfam" id="PF08284">
    <property type="entry name" value="RVP_2"/>
    <property type="match status" value="1"/>
</dbReference>
<keyword evidence="2" id="KW-1185">Reference proteome</keyword>
<accession>A0A371G7W0</accession>
<evidence type="ECO:0000313" key="2">
    <source>
        <dbReference type="Proteomes" id="UP000257109"/>
    </source>
</evidence>
<proteinExistence type="predicted"/>
<gene>
    <name evidence="1" type="ORF">CR513_31998</name>
</gene>
<name>A0A371G7W0_MUCPR</name>
<comment type="caution">
    <text evidence="1">The sequence shown here is derived from an EMBL/GenBank/DDBJ whole genome shotgun (WGS) entry which is preliminary data.</text>
</comment>
<dbReference type="Proteomes" id="UP000257109">
    <property type="component" value="Unassembled WGS sequence"/>
</dbReference>
<feature type="non-terminal residue" evidence="1">
    <location>
        <position position="1"/>
    </location>
</feature>
<dbReference type="EMBL" id="QJKJ01006460">
    <property type="protein sequence ID" value="RDX86638.1"/>
    <property type="molecule type" value="Genomic_DNA"/>
</dbReference>
<protein>
    <submittedName>
        <fullName evidence="1">Uncharacterized protein</fullName>
    </submittedName>
</protein>
<dbReference type="InterPro" id="IPR021109">
    <property type="entry name" value="Peptidase_aspartic_dom_sf"/>
</dbReference>